<evidence type="ECO:0000313" key="1">
    <source>
        <dbReference type="EMBL" id="AQK58001.1"/>
    </source>
</evidence>
<accession>A0A1D6QJT0</accession>
<protein>
    <submittedName>
        <fullName evidence="1">Uncharacterized protein</fullName>
    </submittedName>
</protein>
<gene>
    <name evidence="1" type="ORF">ZEAMMB73_Zm00001d052752</name>
</gene>
<reference evidence="1" key="1">
    <citation type="submission" date="2015-12" db="EMBL/GenBank/DDBJ databases">
        <title>Update maize B73 reference genome by single molecule sequencing technologies.</title>
        <authorList>
            <consortium name="Maize Genome Sequencing Project"/>
            <person name="Ware D."/>
        </authorList>
    </citation>
    <scope>NUCLEOTIDE SEQUENCE</scope>
    <source>
        <tissue evidence="1">Seedling</tissue>
    </source>
</reference>
<dbReference type="EMBL" id="CM000780">
    <property type="protein sequence ID" value="AQK58001.1"/>
    <property type="molecule type" value="Genomic_DNA"/>
</dbReference>
<dbReference type="InParanoid" id="A0A1D6QJT0"/>
<dbReference type="IntAct" id="A0A1D6QJT0">
    <property type="interactions" value="1"/>
</dbReference>
<organism evidence="1">
    <name type="scientific">Zea mays</name>
    <name type="common">Maize</name>
    <dbReference type="NCBI Taxonomy" id="4577"/>
    <lineage>
        <taxon>Eukaryota</taxon>
        <taxon>Viridiplantae</taxon>
        <taxon>Streptophyta</taxon>
        <taxon>Embryophyta</taxon>
        <taxon>Tracheophyta</taxon>
        <taxon>Spermatophyta</taxon>
        <taxon>Magnoliopsida</taxon>
        <taxon>Liliopsida</taxon>
        <taxon>Poales</taxon>
        <taxon>Poaceae</taxon>
        <taxon>PACMAD clade</taxon>
        <taxon>Panicoideae</taxon>
        <taxon>Andropogonodae</taxon>
        <taxon>Andropogoneae</taxon>
        <taxon>Tripsacinae</taxon>
        <taxon>Zea</taxon>
    </lineage>
</organism>
<sequence>MIILVSVTATSFVILLLFSLPICFRLRATLFSAEGVGVGVSSLYSSNTNPDTDPRSDYCTSTRTFHSMHISSFSSSSDVPFVFSAFALFFIPNLLPSPMVAATSRPMLFDAGMGQVSLAPGLSSCVPPRTRWRLPHLGYLGDEESSGILPMSPLDIQVFVVSFSGNEQDLEIHAGTTTRCLSLVFLALASIRSFLRPHWRNGLHGV</sequence>
<dbReference type="AlphaFoldDB" id="A0A1D6QJT0"/>
<name>A0A1D6QJT0_MAIZE</name>
<proteinExistence type="predicted"/>